<dbReference type="EMBL" id="MU273729">
    <property type="protein sequence ID" value="KAI0028706.1"/>
    <property type="molecule type" value="Genomic_DNA"/>
</dbReference>
<dbReference type="Proteomes" id="UP000814128">
    <property type="component" value="Unassembled WGS sequence"/>
</dbReference>
<name>A0ACB8QA78_9AGAM</name>
<evidence type="ECO:0000313" key="1">
    <source>
        <dbReference type="EMBL" id="KAI0028706.1"/>
    </source>
</evidence>
<proteinExistence type="predicted"/>
<evidence type="ECO:0000313" key="2">
    <source>
        <dbReference type="Proteomes" id="UP000814128"/>
    </source>
</evidence>
<accession>A0ACB8QA78</accession>
<sequence>MASTSVGGAGPHLSFAAVPVLLETALFGMYTLLLALTVFILVRKGISSPINAAMLVTVIIMYACAASHWSTSLFSFHLLLDTPPDSPASSLAGASSPSGAIVTTALIGVNVVLSDAIVVWRAHVLWGRNRAMLAVSCALVLFTAISILINLGVLIRSAEAAAAVASTGRFSVLASLGTLSSLVTNIWTASLTAVKVWLFRRDVARFLRSEGECSTERVLLLLVESGTLYCVFWTVAVISSFVQDFGPASSNGATPLSAILFSMLPQVSGIYPTTIIVGISLQNLGSVALFAPRQSEPTGSMHFASRGLTTMEQERSTIVSFVHVNVDDLEKGADSDGEKPWETYKVGRAF</sequence>
<protein>
    <submittedName>
        <fullName evidence="1">Uncharacterized protein</fullName>
    </submittedName>
</protein>
<keyword evidence="2" id="KW-1185">Reference proteome</keyword>
<organism evidence="1 2">
    <name type="scientific">Vararia minispora EC-137</name>
    <dbReference type="NCBI Taxonomy" id="1314806"/>
    <lineage>
        <taxon>Eukaryota</taxon>
        <taxon>Fungi</taxon>
        <taxon>Dikarya</taxon>
        <taxon>Basidiomycota</taxon>
        <taxon>Agaricomycotina</taxon>
        <taxon>Agaricomycetes</taxon>
        <taxon>Russulales</taxon>
        <taxon>Lachnocladiaceae</taxon>
        <taxon>Vararia</taxon>
    </lineage>
</organism>
<comment type="caution">
    <text evidence="1">The sequence shown here is derived from an EMBL/GenBank/DDBJ whole genome shotgun (WGS) entry which is preliminary data.</text>
</comment>
<reference evidence="1" key="2">
    <citation type="journal article" date="2022" name="New Phytol.">
        <title>Evolutionary transition to the ectomycorrhizal habit in the genomes of a hyperdiverse lineage of mushroom-forming fungi.</title>
        <authorList>
            <person name="Looney B."/>
            <person name="Miyauchi S."/>
            <person name="Morin E."/>
            <person name="Drula E."/>
            <person name="Courty P.E."/>
            <person name="Kohler A."/>
            <person name="Kuo A."/>
            <person name="LaButti K."/>
            <person name="Pangilinan J."/>
            <person name="Lipzen A."/>
            <person name="Riley R."/>
            <person name="Andreopoulos W."/>
            <person name="He G."/>
            <person name="Johnson J."/>
            <person name="Nolan M."/>
            <person name="Tritt A."/>
            <person name="Barry K.W."/>
            <person name="Grigoriev I.V."/>
            <person name="Nagy L.G."/>
            <person name="Hibbett D."/>
            <person name="Henrissat B."/>
            <person name="Matheny P.B."/>
            <person name="Labbe J."/>
            <person name="Martin F.M."/>
        </authorList>
    </citation>
    <scope>NUCLEOTIDE SEQUENCE</scope>
    <source>
        <strain evidence="1">EC-137</strain>
    </source>
</reference>
<reference evidence="1" key="1">
    <citation type="submission" date="2021-02" db="EMBL/GenBank/DDBJ databases">
        <authorList>
            <consortium name="DOE Joint Genome Institute"/>
            <person name="Ahrendt S."/>
            <person name="Looney B.P."/>
            <person name="Miyauchi S."/>
            <person name="Morin E."/>
            <person name="Drula E."/>
            <person name="Courty P.E."/>
            <person name="Chicoki N."/>
            <person name="Fauchery L."/>
            <person name="Kohler A."/>
            <person name="Kuo A."/>
            <person name="Labutti K."/>
            <person name="Pangilinan J."/>
            <person name="Lipzen A."/>
            <person name="Riley R."/>
            <person name="Andreopoulos W."/>
            <person name="He G."/>
            <person name="Johnson J."/>
            <person name="Barry K.W."/>
            <person name="Grigoriev I.V."/>
            <person name="Nagy L."/>
            <person name="Hibbett D."/>
            <person name="Henrissat B."/>
            <person name="Matheny P.B."/>
            <person name="Labbe J."/>
            <person name="Martin F."/>
        </authorList>
    </citation>
    <scope>NUCLEOTIDE SEQUENCE</scope>
    <source>
        <strain evidence="1">EC-137</strain>
    </source>
</reference>
<gene>
    <name evidence="1" type="ORF">K488DRAFT_89471</name>
</gene>